<dbReference type="PROSITE" id="PS51155">
    <property type="entry name" value="CHIT_BIND_RR_2"/>
    <property type="match status" value="1"/>
</dbReference>
<evidence type="ECO:0000256" key="2">
    <source>
        <dbReference type="SAM" id="SignalP"/>
    </source>
</evidence>
<gene>
    <name evidence="4" type="primary">LOC107272030</name>
</gene>
<keyword evidence="2" id="KW-0732">Signal</keyword>
<proteinExistence type="predicted"/>
<dbReference type="GO" id="GO:0062129">
    <property type="term" value="C:chitin-based extracellular matrix"/>
    <property type="evidence" value="ECO:0007669"/>
    <property type="project" value="TreeGrafter"/>
</dbReference>
<evidence type="ECO:0000313" key="4">
    <source>
        <dbReference type="RefSeq" id="XP_015604213.1"/>
    </source>
</evidence>
<dbReference type="PANTHER" id="PTHR10380">
    <property type="entry name" value="CUTICLE PROTEIN"/>
    <property type="match status" value="1"/>
</dbReference>
<dbReference type="Proteomes" id="UP000694920">
    <property type="component" value="Unplaced"/>
</dbReference>
<dbReference type="GO" id="GO:0008010">
    <property type="term" value="F:structural constituent of chitin-based larval cuticle"/>
    <property type="evidence" value="ECO:0007669"/>
    <property type="project" value="TreeGrafter"/>
</dbReference>
<accession>A0AAJ7FR59</accession>
<name>A0AAJ7FR59_CEPCN</name>
<keyword evidence="1" id="KW-0193">Cuticle</keyword>
<dbReference type="PANTHER" id="PTHR10380:SF196">
    <property type="entry name" value="CUTICULAR PROTEIN 72EA"/>
    <property type="match status" value="1"/>
</dbReference>
<protein>
    <submittedName>
        <fullName evidence="4">Signaling mucin HKR1</fullName>
    </submittedName>
</protein>
<dbReference type="InterPro" id="IPR000618">
    <property type="entry name" value="Insect_cuticle"/>
</dbReference>
<dbReference type="AlphaFoldDB" id="A0AAJ7FR59"/>
<dbReference type="GeneID" id="107272030"/>
<dbReference type="Pfam" id="PF00379">
    <property type="entry name" value="Chitin_bind_4"/>
    <property type="match status" value="1"/>
</dbReference>
<feature type="chain" id="PRO_5042522282" evidence="2">
    <location>
        <begin position="17"/>
        <end position="465"/>
    </location>
</feature>
<dbReference type="RefSeq" id="XP_015604213.1">
    <property type="nucleotide sequence ID" value="XM_015748727.2"/>
</dbReference>
<organism evidence="3 4">
    <name type="scientific">Cephus cinctus</name>
    <name type="common">Wheat stem sawfly</name>
    <dbReference type="NCBI Taxonomy" id="211228"/>
    <lineage>
        <taxon>Eukaryota</taxon>
        <taxon>Metazoa</taxon>
        <taxon>Ecdysozoa</taxon>
        <taxon>Arthropoda</taxon>
        <taxon>Hexapoda</taxon>
        <taxon>Insecta</taxon>
        <taxon>Pterygota</taxon>
        <taxon>Neoptera</taxon>
        <taxon>Endopterygota</taxon>
        <taxon>Hymenoptera</taxon>
        <taxon>Cephoidea</taxon>
        <taxon>Cephidae</taxon>
        <taxon>Cephus</taxon>
    </lineage>
</organism>
<evidence type="ECO:0000313" key="3">
    <source>
        <dbReference type="Proteomes" id="UP000694920"/>
    </source>
</evidence>
<reference evidence="4" key="1">
    <citation type="submission" date="2025-08" db="UniProtKB">
        <authorList>
            <consortium name="RefSeq"/>
        </authorList>
    </citation>
    <scope>IDENTIFICATION</scope>
</reference>
<dbReference type="KEGG" id="ccin:107272030"/>
<evidence type="ECO:0000256" key="1">
    <source>
        <dbReference type="PROSITE-ProRule" id="PRU00497"/>
    </source>
</evidence>
<keyword evidence="3" id="KW-1185">Reference proteome</keyword>
<sequence length="465" mass="48558">MQALVLFASIIAVTSAGVVSLVPVSYVAEEVPVTNLVQNTHEGSYGYSYAGGPSAKEEVKGVDGAVRGAYSYIDANGIVQSAQYIADDAGFRIAATNVPTDAQVGVNVPYETPEVQAAKAAHFAEHAKAIAALGRKKRSLSYAAFPTAVSNQYHNQEHESIKIETPVYQQYAAQVPLTYAAESYVPVAPATYAVSSVPTSVSHQSRLQVHNSQNVEISAPVAVHAEPVAVHAEPVAVEAVRAAPVAVHAAPVAVSSLPTAVSSQRRFQVHNSNRIEVHSPIYSGVHVQPAAAAFPEAPVAVESPVELDSVAVEAVRTAPVQVAAPVAVSSVPTAVSSQSRSQVHSSTKVEVQAPTAYVQAPVVDSYGYEVQNEIVDAPSAYAASVAVHAAPVHAVHAVPTAVSSQSRSQVHSSQKVEVAAPVYASEHHVGLHYAPQLPLDTPEVAAAKQAHAEAYAAELVKHQGW</sequence>
<feature type="signal peptide" evidence="2">
    <location>
        <begin position="1"/>
        <end position="16"/>
    </location>
</feature>
<dbReference type="InterPro" id="IPR050468">
    <property type="entry name" value="Cuticle_Struct_Prot"/>
</dbReference>